<feature type="region of interest" description="Disordered" evidence="1">
    <location>
        <begin position="23"/>
        <end position="59"/>
    </location>
</feature>
<feature type="compositionally biased region" description="Low complexity" evidence="1">
    <location>
        <begin position="30"/>
        <end position="41"/>
    </location>
</feature>
<dbReference type="Proteomes" id="UP000562124">
    <property type="component" value="Unassembled WGS sequence"/>
</dbReference>
<keyword evidence="4" id="KW-1185">Reference proteome</keyword>
<dbReference type="PROSITE" id="PS51257">
    <property type="entry name" value="PROKAR_LIPOPROTEIN"/>
    <property type="match status" value="1"/>
</dbReference>
<sequence>MTDSRQLTRALAVAVAGILAVGACSSDGQTPTPSRSAEPSTSPSPSPSPEPFTVTTSSPAAPLTVVAEGTDVAASLRTSRALFAKSSVAVVAPTGQPEAQRLAARVSVGVGVPLLVGGAAPGAQDTPDPALADELERLAVSAVVVVGDVAGFAADDVADGDATASPGPTASSASGATDGGDGTGPDATGGDEDVVVVRSEATAAALAQATGLAVEAPAPADPATFAAEVAALVPGTAPATAAPSGTAPSGTAPSDARTSATSPSTTPVANDDQLPDLTTVTRGAPVTDVVALAIDDPLHVAAIATARAAEVSVHLVPASAPNPQAHAGVIEALQAAAAPKTLAVGAAFGAEPALDWKVRSARSGAQLLGGGQLLFPQRQYVALYGTPATGALGVLGEQPVTAAVQRAREHAAPYQAMTAKTVVPTFEIIATVASAGPGDDGNYSNEQSVDLLRPWVDEAAAAGMYVVLDLQPGRADFLSQARLYEELLLRPNVGLALDPEWRLGPDEVPLQRIGSVGAAEVNQVVTYLADLTNANDLPPKMLVLHQFQLRMLPDRAAIDVTRPELAVVIHADGQGGQVAKQDTWRVLHQDAPAGVAWGWKNFYDEDKPMLTPEQTVQTVTPVPDLVTYQ</sequence>
<comment type="caution">
    <text evidence="3">The sequence shown here is derived from an EMBL/GenBank/DDBJ whole genome shotgun (WGS) entry which is preliminary data.</text>
</comment>
<feature type="region of interest" description="Disordered" evidence="1">
    <location>
        <begin position="238"/>
        <end position="279"/>
    </location>
</feature>
<dbReference type="RefSeq" id="WP_169325378.1">
    <property type="nucleotide sequence ID" value="NZ_JABCJJ010000021.1"/>
</dbReference>
<name>A0A7Y0QI62_CELFI</name>
<feature type="signal peptide" evidence="2">
    <location>
        <begin position="1"/>
        <end position="25"/>
    </location>
</feature>
<gene>
    <name evidence="3" type="ORF">HIR71_12355</name>
</gene>
<feature type="compositionally biased region" description="Low complexity" evidence="1">
    <location>
        <begin position="238"/>
        <end position="269"/>
    </location>
</feature>
<accession>A0A7Y0QI62</accession>
<feature type="chain" id="PRO_5038928978" description="Lipoprotein" evidence="2">
    <location>
        <begin position="26"/>
        <end position="629"/>
    </location>
</feature>
<feature type="compositionally biased region" description="Low complexity" evidence="1">
    <location>
        <begin position="161"/>
        <end position="176"/>
    </location>
</feature>
<organism evidence="3 4">
    <name type="scientific">Cellulomonas fimi</name>
    <dbReference type="NCBI Taxonomy" id="1708"/>
    <lineage>
        <taxon>Bacteria</taxon>
        <taxon>Bacillati</taxon>
        <taxon>Actinomycetota</taxon>
        <taxon>Actinomycetes</taxon>
        <taxon>Micrococcales</taxon>
        <taxon>Cellulomonadaceae</taxon>
        <taxon>Cellulomonas</taxon>
    </lineage>
</organism>
<dbReference type="AlphaFoldDB" id="A0A7Y0QI62"/>
<reference evidence="3 4" key="1">
    <citation type="submission" date="2020-04" db="EMBL/GenBank/DDBJ databases">
        <title>Sequencing and Assembly of C. fimi.</title>
        <authorList>
            <person name="Ramsey A.R."/>
        </authorList>
    </citation>
    <scope>NUCLEOTIDE SEQUENCE [LARGE SCALE GENOMIC DNA]</scope>
    <source>
        <strain evidence="3 4">SB</strain>
    </source>
</reference>
<evidence type="ECO:0000313" key="3">
    <source>
        <dbReference type="EMBL" id="NMR21000.1"/>
    </source>
</evidence>
<keyword evidence="2" id="KW-0732">Signal</keyword>
<evidence type="ECO:0008006" key="5">
    <source>
        <dbReference type="Google" id="ProtNLM"/>
    </source>
</evidence>
<evidence type="ECO:0000313" key="4">
    <source>
        <dbReference type="Proteomes" id="UP000562124"/>
    </source>
</evidence>
<evidence type="ECO:0000256" key="1">
    <source>
        <dbReference type="SAM" id="MobiDB-lite"/>
    </source>
</evidence>
<dbReference type="EMBL" id="JABCJJ010000021">
    <property type="protein sequence ID" value="NMR21000.1"/>
    <property type="molecule type" value="Genomic_DNA"/>
</dbReference>
<proteinExistence type="predicted"/>
<feature type="region of interest" description="Disordered" evidence="1">
    <location>
        <begin position="161"/>
        <end position="191"/>
    </location>
</feature>
<protein>
    <recommendedName>
        <fullName evidence="5">Lipoprotein</fullName>
    </recommendedName>
</protein>
<evidence type="ECO:0000256" key="2">
    <source>
        <dbReference type="SAM" id="SignalP"/>
    </source>
</evidence>